<evidence type="ECO:0008006" key="4">
    <source>
        <dbReference type="Google" id="ProtNLM"/>
    </source>
</evidence>
<dbReference type="RefSeq" id="WP_150696847.1">
    <property type="nucleotide sequence ID" value="NZ_CABPRZ010000006.1"/>
</dbReference>
<keyword evidence="3" id="KW-1185">Reference proteome</keyword>
<gene>
    <name evidence="2" type="ORF">PTE30175_01949</name>
</gene>
<feature type="chain" id="PRO_5022985401" description="Peptidase C39" evidence="1">
    <location>
        <begin position="22"/>
        <end position="249"/>
    </location>
</feature>
<dbReference type="OrthoDB" id="8971138at2"/>
<dbReference type="AlphaFoldDB" id="A0A5E4UFF1"/>
<dbReference type="EMBL" id="CABPRZ010000006">
    <property type="protein sequence ID" value="VVD98786.1"/>
    <property type="molecule type" value="Genomic_DNA"/>
</dbReference>
<keyword evidence="1" id="KW-0732">Signal</keyword>
<reference evidence="2 3" key="1">
    <citation type="submission" date="2019-08" db="EMBL/GenBank/DDBJ databases">
        <authorList>
            <person name="Peeters C."/>
        </authorList>
    </citation>
    <scope>NUCLEOTIDE SEQUENCE [LARGE SCALE GENOMIC DNA]</scope>
    <source>
        <strain evidence="2 3">LMG 30175</strain>
    </source>
</reference>
<accession>A0A5E4UFF1</accession>
<feature type="signal peptide" evidence="1">
    <location>
        <begin position="1"/>
        <end position="21"/>
    </location>
</feature>
<protein>
    <recommendedName>
        <fullName evidence="4">Peptidase C39</fullName>
    </recommendedName>
</protein>
<name>A0A5E4UFF1_9BURK</name>
<evidence type="ECO:0000313" key="3">
    <source>
        <dbReference type="Proteomes" id="UP000414233"/>
    </source>
</evidence>
<evidence type="ECO:0000256" key="1">
    <source>
        <dbReference type="SAM" id="SignalP"/>
    </source>
</evidence>
<evidence type="ECO:0000313" key="2">
    <source>
        <dbReference type="EMBL" id="VVD98786.1"/>
    </source>
</evidence>
<dbReference type="Proteomes" id="UP000414233">
    <property type="component" value="Unassembled WGS sequence"/>
</dbReference>
<proteinExistence type="predicted"/>
<sequence length="249" mass="25008">MNRYATLLALNLLAGAMPVLASEVPTSWQAVDDDVLAQATGKYLDQNMIAGFQLVLQSQWQTPSGANLIASGAIDVQKAGNGYQVGTSGATGVTPALTNVLPSANNMVSSALATINGVAQITQVAGNGNAATNFASIDFSPVAHLVPTGGTGGATSSSTSLGGSTAQVAINAAGVNLNLSTPFGNVSQSVAGGAGGAANRLMQLVQVTGNNQQVLNTLNLHLQTSPITADALRQIGIQSALANMLPARR</sequence>
<organism evidence="2 3">
    <name type="scientific">Pandoraea terrae</name>
    <dbReference type="NCBI Taxonomy" id="1537710"/>
    <lineage>
        <taxon>Bacteria</taxon>
        <taxon>Pseudomonadati</taxon>
        <taxon>Pseudomonadota</taxon>
        <taxon>Betaproteobacteria</taxon>
        <taxon>Burkholderiales</taxon>
        <taxon>Burkholderiaceae</taxon>
        <taxon>Pandoraea</taxon>
    </lineage>
</organism>